<feature type="non-terminal residue" evidence="1">
    <location>
        <position position="121"/>
    </location>
</feature>
<gene>
    <name evidence="1" type="ORF">EZS28_042690</name>
</gene>
<proteinExistence type="predicted"/>
<name>A0A5J4TV50_9EUKA</name>
<dbReference type="AlphaFoldDB" id="A0A5J4TV50"/>
<sequence length="121" mass="12895">MILSIDTSLPAGTPLYINQQGSNLSTQYPDSKLVTNYVLNAGSSDSFAGVKCGAIQINPTVNNFNEGIRIARSTISNYSGLYLGCDPNSTTGTISGQWSIVNTHSGDFRIGVGEQLFNDNQ</sequence>
<accession>A0A5J4TV50</accession>
<evidence type="ECO:0000313" key="2">
    <source>
        <dbReference type="Proteomes" id="UP000324800"/>
    </source>
</evidence>
<protein>
    <submittedName>
        <fullName evidence="1">Uncharacterized protein</fullName>
    </submittedName>
</protein>
<evidence type="ECO:0000313" key="1">
    <source>
        <dbReference type="EMBL" id="KAA6361783.1"/>
    </source>
</evidence>
<organism evidence="1 2">
    <name type="scientific">Streblomastix strix</name>
    <dbReference type="NCBI Taxonomy" id="222440"/>
    <lineage>
        <taxon>Eukaryota</taxon>
        <taxon>Metamonada</taxon>
        <taxon>Preaxostyla</taxon>
        <taxon>Oxymonadida</taxon>
        <taxon>Streblomastigidae</taxon>
        <taxon>Streblomastix</taxon>
    </lineage>
</organism>
<dbReference type="Proteomes" id="UP000324800">
    <property type="component" value="Unassembled WGS sequence"/>
</dbReference>
<comment type="caution">
    <text evidence="1">The sequence shown here is derived from an EMBL/GenBank/DDBJ whole genome shotgun (WGS) entry which is preliminary data.</text>
</comment>
<reference evidence="1 2" key="1">
    <citation type="submission" date="2019-03" db="EMBL/GenBank/DDBJ databases">
        <title>Single cell metagenomics reveals metabolic interactions within the superorganism composed of flagellate Streblomastix strix and complex community of Bacteroidetes bacteria on its surface.</title>
        <authorList>
            <person name="Treitli S.C."/>
            <person name="Kolisko M."/>
            <person name="Husnik F."/>
            <person name="Keeling P."/>
            <person name="Hampl V."/>
        </authorList>
    </citation>
    <scope>NUCLEOTIDE SEQUENCE [LARGE SCALE GENOMIC DNA]</scope>
    <source>
        <strain evidence="1">ST1C</strain>
    </source>
</reference>
<dbReference type="EMBL" id="SNRW01025079">
    <property type="protein sequence ID" value="KAA6361783.1"/>
    <property type="molecule type" value="Genomic_DNA"/>
</dbReference>